<proteinExistence type="predicted"/>
<comment type="caution">
    <text evidence="1">The sequence shown here is derived from an EMBL/GenBank/DDBJ whole genome shotgun (WGS) entry which is preliminary data.</text>
</comment>
<protein>
    <submittedName>
        <fullName evidence="1">Uncharacterized protein</fullName>
    </submittedName>
</protein>
<feature type="non-terminal residue" evidence="1">
    <location>
        <position position="110"/>
    </location>
</feature>
<evidence type="ECO:0000313" key="2">
    <source>
        <dbReference type="Proteomes" id="UP000485058"/>
    </source>
</evidence>
<dbReference type="Proteomes" id="UP000485058">
    <property type="component" value="Unassembled WGS sequence"/>
</dbReference>
<sequence>MAQWRMWGSWLKLAATMLEGGCHVLAISVMCLKTRVWSGTVCTVRRLWLDGDLMHHPARPLRLGNVAEALKCRGIRNASAPHRVQPVPHQRSDGFAGSALASAAWEALQQ</sequence>
<dbReference type="EMBL" id="BLLF01002653">
    <property type="protein sequence ID" value="GFH24860.1"/>
    <property type="molecule type" value="Genomic_DNA"/>
</dbReference>
<name>A0A699ZUG9_HAELA</name>
<dbReference type="AlphaFoldDB" id="A0A699ZUG9"/>
<feature type="non-terminal residue" evidence="1">
    <location>
        <position position="1"/>
    </location>
</feature>
<organism evidence="1 2">
    <name type="scientific">Haematococcus lacustris</name>
    <name type="common">Green alga</name>
    <name type="synonym">Haematococcus pluvialis</name>
    <dbReference type="NCBI Taxonomy" id="44745"/>
    <lineage>
        <taxon>Eukaryota</taxon>
        <taxon>Viridiplantae</taxon>
        <taxon>Chlorophyta</taxon>
        <taxon>core chlorophytes</taxon>
        <taxon>Chlorophyceae</taxon>
        <taxon>CS clade</taxon>
        <taxon>Chlamydomonadales</taxon>
        <taxon>Haematococcaceae</taxon>
        <taxon>Haematococcus</taxon>
    </lineage>
</organism>
<keyword evidence="2" id="KW-1185">Reference proteome</keyword>
<accession>A0A699ZUG9</accession>
<gene>
    <name evidence="1" type="ORF">HaLaN_22727</name>
</gene>
<evidence type="ECO:0000313" key="1">
    <source>
        <dbReference type="EMBL" id="GFH24860.1"/>
    </source>
</evidence>
<reference evidence="1 2" key="1">
    <citation type="submission" date="2020-02" db="EMBL/GenBank/DDBJ databases">
        <title>Draft genome sequence of Haematococcus lacustris strain NIES-144.</title>
        <authorList>
            <person name="Morimoto D."/>
            <person name="Nakagawa S."/>
            <person name="Yoshida T."/>
            <person name="Sawayama S."/>
        </authorList>
    </citation>
    <scope>NUCLEOTIDE SEQUENCE [LARGE SCALE GENOMIC DNA]</scope>
    <source>
        <strain evidence="1 2">NIES-144</strain>
    </source>
</reference>